<sequence length="336" mass="38337">MPQNAGEAIQIAFLLSDNMLATSATLPMEMLLTAESANQRDRGSQRTRLILSTVSAQGEPAATRSGLRWTPDHALENAPSPDLVYVPGFWRNPRPIIRRQPQVLDWLREQYQNGALISAVGTGCCFLAEAGLLNGKPATTHWHYFDQFQRDYPEVDLKRQYFITQAGNLYCAASVNSLADLTVHFIQRLYNKRIASHVERHFSHEIRRSYESSGYFEEAHSRHPDEDIIQVQLWLQDNYPREVVLSQVAERFGLSTRTLNRRFKAATGQTPLDYLQEIRINNARDLLKTSNLTIAEIADKVGYQDTGYFTTLFKKQLAITPREYRATVRAKLFSAE</sequence>
<evidence type="ECO:0000259" key="4">
    <source>
        <dbReference type="PROSITE" id="PS01124"/>
    </source>
</evidence>
<dbReference type="CDD" id="cd03138">
    <property type="entry name" value="GATase1_AraC_2"/>
    <property type="match status" value="1"/>
</dbReference>
<dbReference type="SMART" id="SM00342">
    <property type="entry name" value="HTH_ARAC"/>
    <property type="match status" value="1"/>
</dbReference>
<dbReference type="GO" id="GO:0003700">
    <property type="term" value="F:DNA-binding transcription factor activity"/>
    <property type="evidence" value="ECO:0007669"/>
    <property type="project" value="InterPro"/>
</dbReference>
<dbReference type="PRINTS" id="PR00032">
    <property type="entry name" value="HTHARAC"/>
</dbReference>
<organism evidence="5 6">
    <name type="scientific">Marinimicrobium koreense</name>
    <dbReference type="NCBI Taxonomy" id="306545"/>
    <lineage>
        <taxon>Bacteria</taxon>
        <taxon>Pseudomonadati</taxon>
        <taxon>Pseudomonadota</taxon>
        <taxon>Gammaproteobacteria</taxon>
        <taxon>Cellvibrionales</taxon>
        <taxon>Cellvibrionaceae</taxon>
        <taxon>Marinimicrobium</taxon>
    </lineage>
</organism>
<dbReference type="Pfam" id="PF12833">
    <property type="entry name" value="HTH_18"/>
    <property type="match status" value="1"/>
</dbReference>
<dbReference type="OrthoDB" id="9803764at2"/>
<keyword evidence="6" id="KW-1185">Reference proteome</keyword>
<name>A0A3N1NM41_9GAMM</name>
<dbReference type="PROSITE" id="PS00041">
    <property type="entry name" value="HTH_ARAC_FAMILY_1"/>
    <property type="match status" value="1"/>
</dbReference>
<evidence type="ECO:0000256" key="2">
    <source>
        <dbReference type="ARBA" id="ARBA00023125"/>
    </source>
</evidence>
<dbReference type="SUPFAM" id="SSF52317">
    <property type="entry name" value="Class I glutamine amidotransferase-like"/>
    <property type="match status" value="1"/>
</dbReference>
<proteinExistence type="predicted"/>
<dbReference type="Gene3D" id="3.40.50.880">
    <property type="match status" value="1"/>
</dbReference>
<dbReference type="InterPro" id="IPR002818">
    <property type="entry name" value="DJ-1/PfpI"/>
</dbReference>
<dbReference type="InterPro" id="IPR029062">
    <property type="entry name" value="Class_I_gatase-like"/>
</dbReference>
<evidence type="ECO:0000313" key="5">
    <source>
        <dbReference type="EMBL" id="ROQ19882.1"/>
    </source>
</evidence>
<evidence type="ECO:0000256" key="1">
    <source>
        <dbReference type="ARBA" id="ARBA00023015"/>
    </source>
</evidence>
<keyword evidence="3" id="KW-0804">Transcription</keyword>
<keyword evidence="1" id="KW-0805">Transcription regulation</keyword>
<keyword evidence="2" id="KW-0238">DNA-binding</keyword>
<dbReference type="InterPro" id="IPR052158">
    <property type="entry name" value="INH-QAR"/>
</dbReference>
<dbReference type="PROSITE" id="PS01124">
    <property type="entry name" value="HTH_ARAC_FAMILY_2"/>
    <property type="match status" value="1"/>
</dbReference>
<gene>
    <name evidence="5" type="ORF">EDC38_0473</name>
</gene>
<dbReference type="SUPFAM" id="SSF46689">
    <property type="entry name" value="Homeodomain-like"/>
    <property type="match status" value="2"/>
</dbReference>
<evidence type="ECO:0000256" key="3">
    <source>
        <dbReference type="ARBA" id="ARBA00023163"/>
    </source>
</evidence>
<dbReference type="InterPro" id="IPR009057">
    <property type="entry name" value="Homeodomain-like_sf"/>
</dbReference>
<dbReference type="Gene3D" id="1.10.10.60">
    <property type="entry name" value="Homeodomain-like"/>
    <property type="match status" value="2"/>
</dbReference>
<dbReference type="InterPro" id="IPR018062">
    <property type="entry name" value="HTH_AraC-typ_CS"/>
</dbReference>
<dbReference type="Proteomes" id="UP000273643">
    <property type="component" value="Unassembled WGS sequence"/>
</dbReference>
<comment type="caution">
    <text evidence="5">The sequence shown here is derived from an EMBL/GenBank/DDBJ whole genome shotgun (WGS) entry which is preliminary data.</text>
</comment>
<dbReference type="EMBL" id="RJUK01000001">
    <property type="protein sequence ID" value="ROQ19882.1"/>
    <property type="molecule type" value="Genomic_DNA"/>
</dbReference>
<dbReference type="InterPro" id="IPR018060">
    <property type="entry name" value="HTH_AraC"/>
</dbReference>
<protein>
    <submittedName>
        <fullName evidence="5">AraC family transcriptional regulator with amidase-like domain</fullName>
    </submittedName>
</protein>
<accession>A0A3N1NM41</accession>
<dbReference type="InterPro" id="IPR020449">
    <property type="entry name" value="Tscrpt_reg_AraC-type_HTH"/>
</dbReference>
<dbReference type="PANTHER" id="PTHR43130">
    <property type="entry name" value="ARAC-FAMILY TRANSCRIPTIONAL REGULATOR"/>
    <property type="match status" value="1"/>
</dbReference>
<feature type="domain" description="HTH araC/xylS-type" evidence="4">
    <location>
        <begin position="229"/>
        <end position="327"/>
    </location>
</feature>
<dbReference type="AlphaFoldDB" id="A0A3N1NM41"/>
<dbReference type="Pfam" id="PF01965">
    <property type="entry name" value="DJ-1_PfpI"/>
    <property type="match status" value="1"/>
</dbReference>
<dbReference type="PANTHER" id="PTHR43130:SF11">
    <property type="entry name" value="TRANSCRIPTIONAL REGULATORY PROTEIN"/>
    <property type="match status" value="1"/>
</dbReference>
<dbReference type="RefSeq" id="WP_036159802.1">
    <property type="nucleotide sequence ID" value="NZ_JBHYFO010000009.1"/>
</dbReference>
<dbReference type="GO" id="GO:0043565">
    <property type="term" value="F:sequence-specific DNA binding"/>
    <property type="evidence" value="ECO:0007669"/>
    <property type="project" value="InterPro"/>
</dbReference>
<reference evidence="5 6" key="1">
    <citation type="submission" date="2018-11" db="EMBL/GenBank/DDBJ databases">
        <title>Genomic Encyclopedia of Type Strains, Phase IV (KMG-IV): sequencing the most valuable type-strain genomes for metagenomic binning, comparative biology and taxonomic classification.</title>
        <authorList>
            <person name="Goeker M."/>
        </authorList>
    </citation>
    <scope>NUCLEOTIDE SEQUENCE [LARGE SCALE GENOMIC DNA]</scope>
    <source>
        <strain evidence="5 6">DSM 16974</strain>
    </source>
</reference>
<evidence type="ECO:0000313" key="6">
    <source>
        <dbReference type="Proteomes" id="UP000273643"/>
    </source>
</evidence>